<dbReference type="SUPFAM" id="SSF52058">
    <property type="entry name" value="L domain-like"/>
    <property type="match status" value="1"/>
</dbReference>
<evidence type="ECO:0000256" key="1">
    <source>
        <dbReference type="SAM" id="SignalP"/>
    </source>
</evidence>
<dbReference type="InterPro" id="IPR052592">
    <property type="entry name" value="LRR-RLK"/>
</dbReference>
<evidence type="ECO:0008006" key="4">
    <source>
        <dbReference type="Google" id="ProtNLM"/>
    </source>
</evidence>
<feature type="chain" id="PRO_5028889787" description="Leucine rich repeat N-terminal domain containing protein" evidence="1">
    <location>
        <begin position="20"/>
        <end position="546"/>
    </location>
</feature>
<dbReference type="Proteomes" id="UP000515908">
    <property type="component" value="Chromosome 02"/>
</dbReference>
<dbReference type="PANTHER" id="PTHR48054:SF82">
    <property type="entry name" value="LRR RECEPTOR-LIKE SERINE_THREONINE-PROTEIN KINASE FLS2"/>
    <property type="match status" value="1"/>
</dbReference>
<proteinExistence type="predicted"/>
<evidence type="ECO:0000313" key="2">
    <source>
        <dbReference type="EMBL" id="CAD2213686.1"/>
    </source>
</evidence>
<keyword evidence="3" id="KW-1185">Reference proteome</keyword>
<keyword evidence="1" id="KW-0732">Signal</keyword>
<feature type="signal peptide" evidence="1">
    <location>
        <begin position="1"/>
        <end position="19"/>
    </location>
</feature>
<dbReference type="VEuPathDB" id="TriTrypDB:ADEAN_000112900"/>
<name>A0A7G2C216_9TRYP</name>
<dbReference type="InterPro" id="IPR032675">
    <property type="entry name" value="LRR_dom_sf"/>
</dbReference>
<gene>
    <name evidence="2" type="ORF">ADEAN_000112900</name>
</gene>
<reference evidence="2 3" key="1">
    <citation type="submission" date="2020-08" db="EMBL/GenBank/DDBJ databases">
        <authorList>
            <person name="Newling K."/>
            <person name="Davey J."/>
            <person name="Forrester S."/>
        </authorList>
    </citation>
    <scope>NUCLEOTIDE SEQUENCE [LARGE SCALE GENOMIC DNA]</scope>
    <source>
        <strain evidence="3">Crithidia deanei Carvalho (ATCC PRA-265)</strain>
    </source>
</reference>
<evidence type="ECO:0000313" key="3">
    <source>
        <dbReference type="Proteomes" id="UP000515908"/>
    </source>
</evidence>
<dbReference type="Gene3D" id="3.80.10.10">
    <property type="entry name" value="Ribonuclease Inhibitor"/>
    <property type="match status" value="2"/>
</dbReference>
<dbReference type="AlphaFoldDB" id="A0A7G2C216"/>
<organism evidence="2 3">
    <name type="scientific">Angomonas deanei</name>
    <dbReference type="NCBI Taxonomy" id="59799"/>
    <lineage>
        <taxon>Eukaryota</taxon>
        <taxon>Discoba</taxon>
        <taxon>Euglenozoa</taxon>
        <taxon>Kinetoplastea</taxon>
        <taxon>Metakinetoplastina</taxon>
        <taxon>Trypanosomatida</taxon>
        <taxon>Trypanosomatidae</taxon>
        <taxon>Strigomonadinae</taxon>
        <taxon>Angomonas</taxon>
    </lineage>
</organism>
<dbReference type="EMBL" id="LR877146">
    <property type="protein sequence ID" value="CAD2213686.1"/>
    <property type="molecule type" value="Genomic_DNA"/>
</dbReference>
<accession>A0A7G2C216</accession>
<dbReference type="PANTHER" id="PTHR48054">
    <property type="entry name" value="RECEPTOR KINASE-LIKE PROTEIN XA21"/>
    <property type="match status" value="1"/>
</dbReference>
<protein>
    <recommendedName>
        <fullName evidence="4">Leucine rich repeat N-terminal domain containing protein</fullName>
    </recommendedName>
</protein>
<sequence length="546" mass="56187">MKRAIKVVALMAVLSAATAVSQTKEATQEFMNALRTDLGLTESWTGDDYCNWPDVGCDGINAFVGSSAPFTIASGTPIPNFDDAAYAAVDFSQVAVAGLSFLNSSLTGTLPSSWSKLTSLTFIDFSDSIGVSGVIPDSWAALTELASLGLARTSVQDDVFIDEFSAWTKMEWLDVTGTSITGSIPASYSSWAAMLEFYAAGCTGLVGAIPDWSATLTILDLSDTGVTGTIPTGYGSGPLEQLDLGGCTGVTGEIPAQLATSTTIEILHLGSSGVTGSIPDLSGMTILRELDLSLTGVTGVAPALPPSIVNANFERVALTGAFPTSWAALSKLVTLNAVSTTIAGPIPDLSGMTALRTLLLTESTVDGALPTALPPRIVKLSLDGTAVTGGLPDSWSKYTTLQELSLADTALCGSLPPSWGETLTLTKLRLPDAICGCAPASWKQSALQEAVADTPAGDAATCYTDNACSATSCPAAGTYTCDVEHCAYCLTGTENVCGHCEDGFTLEGSGCTRQSDTPQGDSALFGSQKTLLSVLMTVSALLVFVA</sequence>